<evidence type="ECO:0000313" key="4">
    <source>
        <dbReference type="Proteomes" id="UP000079169"/>
    </source>
</evidence>
<dbReference type="Pfam" id="PF03015">
    <property type="entry name" value="Sterile"/>
    <property type="match status" value="1"/>
</dbReference>
<evidence type="ECO:0000256" key="1">
    <source>
        <dbReference type="SAM" id="Phobius"/>
    </source>
</evidence>
<dbReference type="Proteomes" id="UP000079169">
    <property type="component" value="Unplaced"/>
</dbReference>
<evidence type="ECO:0000256" key="2">
    <source>
        <dbReference type="SAM" id="SignalP"/>
    </source>
</evidence>
<protein>
    <submittedName>
        <fullName evidence="5">Fatty acyl-CoA reductase CG5065</fullName>
    </submittedName>
</protein>
<evidence type="ECO:0000313" key="5">
    <source>
        <dbReference type="RefSeq" id="XP_008473007.1"/>
    </source>
</evidence>
<name>A0A1S3D2R4_DIACI</name>
<dbReference type="PaxDb" id="121845-A0A1S3D2R4"/>
<evidence type="ECO:0000259" key="3">
    <source>
        <dbReference type="Pfam" id="PF03015"/>
    </source>
</evidence>
<keyword evidence="1" id="KW-1133">Transmembrane helix</keyword>
<dbReference type="KEGG" id="dci:103510142"/>
<dbReference type="GeneID" id="103510142"/>
<dbReference type="OMA" id="CEVKHIY"/>
<feature type="transmembrane region" description="Helical" evidence="1">
    <location>
        <begin position="6"/>
        <end position="32"/>
    </location>
</feature>
<feature type="signal peptide" evidence="2">
    <location>
        <begin position="1"/>
        <end position="20"/>
    </location>
</feature>
<feature type="transmembrane region" description="Helical" evidence="1">
    <location>
        <begin position="123"/>
        <end position="143"/>
    </location>
</feature>
<feature type="chain" id="PRO_5010182491" evidence="2">
    <location>
        <begin position="21"/>
        <end position="148"/>
    </location>
</feature>
<dbReference type="RefSeq" id="XP_008473007.1">
    <property type="nucleotide sequence ID" value="XM_008474785.3"/>
</dbReference>
<dbReference type="AlphaFoldDB" id="A0A1S3D2R4"/>
<reference evidence="5" key="1">
    <citation type="submission" date="2025-08" db="UniProtKB">
        <authorList>
            <consortium name="RefSeq"/>
        </authorList>
    </citation>
    <scope>IDENTIFICATION</scope>
</reference>
<keyword evidence="1" id="KW-0812">Transmembrane</keyword>
<keyword evidence="1" id="KW-0472">Membrane</keyword>
<keyword evidence="4" id="KW-1185">Reference proteome</keyword>
<dbReference type="InterPro" id="IPR033640">
    <property type="entry name" value="FAR_C"/>
</dbReference>
<accession>A0A1S3D2R4</accession>
<keyword evidence="2" id="KW-0732">Signal</keyword>
<sequence>MTNSKLWFFISSFFFHTIPSYILDTLISLGGYEPVLKRVHNRIKKGFDIFEYYTKNSWSFKNENLHALRNMMNEKEAIRYEIAMFRDLDEAKAYFEMCIHGARQYLLGEPPETLPGAKRHVRIMYYVHVITQVLLLGFFLWVLSKFFL</sequence>
<gene>
    <name evidence="5" type="primary">LOC103510142</name>
</gene>
<proteinExistence type="predicted"/>
<feature type="domain" description="Fatty acyl-CoA reductase C-terminal" evidence="3">
    <location>
        <begin position="15"/>
        <end position="109"/>
    </location>
</feature>
<dbReference type="CDD" id="cd09071">
    <property type="entry name" value="FAR_C"/>
    <property type="match status" value="1"/>
</dbReference>
<organism evidence="4 5">
    <name type="scientific">Diaphorina citri</name>
    <name type="common">Asian citrus psyllid</name>
    <dbReference type="NCBI Taxonomy" id="121845"/>
    <lineage>
        <taxon>Eukaryota</taxon>
        <taxon>Metazoa</taxon>
        <taxon>Ecdysozoa</taxon>
        <taxon>Arthropoda</taxon>
        <taxon>Hexapoda</taxon>
        <taxon>Insecta</taxon>
        <taxon>Pterygota</taxon>
        <taxon>Neoptera</taxon>
        <taxon>Paraneoptera</taxon>
        <taxon>Hemiptera</taxon>
        <taxon>Sternorrhyncha</taxon>
        <taxon>Psylloidea</taxon>
        <taxon>Psyllidae</taxon>
        <taxon>Diaphorininae</taxon>
        <taxon>Diaphorina</taxon>
    </lineage>
</organism>
<dbReference type="STRING" id="121845.A0A1S3D2R4"/>